<name>E3HIF2_ACHXA</name>
<dbReference type="PATRIC" id="fig|762376.5.peg.5859"/>
<dbReference type="Proteomes" id="UP000006876">
    <property type="component" value="Chromosome"/>
</dbReference>
<dbReference type="InterPro" id="IPR024524">
    <property type="entry name" value="DUF3800"/>
</dbReference>
<organism evidence="1 2">
    <name type="scientific">Achromobacter xylosoxidans (strain A8)</name>
    <dbReference type="NCBI Taxonomy" id="762376"/>
    <lineage>
        <taxon>Bacteria</taxon>
        <taxon>Pseudomonadati</taxon>
        <taxon>Pseudomonadota</taxon>
        <taxon>Betaproteobacteria</taxon>
        <taxon>Burkholderiales</taxon>
        <taxon>Alcaligenaceae</taxon>
        <taxon>Achromobacter</taxon>
    </lineage>
</organism>
<dbReference type="STRING" id="762376.AXYL_05849"/>
<dbReference type="HOGENOM" id="CLU_989203_0_0_4"/>
<reference evidence="1 2" key="1">
    <citation type="journal article" date="2011" name="J. Bacteriol.">
        <title>Complete genome sequence of the haloaromatic acid-degrading bacterium Achromobacter xylosoxidans A8.</title>
        <authorList>
            <person name="Strnad H."/>
            <person name="Ridl J."/>
            <person name="Paces J."/>
            <person name="Kolar M."/>
            <person name="Vlcek C."/>
            <person name="Paces V."/>
        </authorList>
    </citation>
    <scope>NUCLEOTIDE SEQUENCE [LARGE SCALE GENOMIC DNA]</scope>
    <source>
        <strain evidence="1 2">A8</strain>
    </source>
</reference>
<dbReference type="OrthoDB" id="248333at2"/>
<dbReference type="Pfam" id="PF12686">
    <property type="entry name" value="DUF3800"/>
    <property type="match status" value="1"/>
</dbReference>
<proteinExistence type="predicted"/>
<dbReference type="RefSeq" id="WP_013396443.1">
    <property type="nucleotide sequence ID" value="NC_014640.1"/>
</dbReference>
<evidence type="ECO:0000313" key="1">
    <source>
        <dbReference type="EMBL" id="ADP19145.1"/>
    </source>
</evidence>
<dbReference type="AlphaFoldDB" id="E3HIF2"/>
<dbReference type="EMBL" id="CP002287">
    <property type="protein sequence ID" value="ADP19145.1"/>
    <property type="molecule type" value="Genomic_DNA"/>
</dbReference>
<evidence type="ECO:0008006" key="3">
    <source>
        <dbReference type="Google" id="ProtNLM"/>
    </source>
</evidence>
<sequence>MSRELVLYCDESDISGKHFSNFYGGALVESHHLDEVVATLEARKVELNLGAEVKWQKISEAYADKYMALLDTVFLLVREAKLKLRVMFTQNYFAAKNLTREQRERAFFVLYYQFVKHAFGLQHSANGPGITHLRIYFDKLPDKAEKCAEFKDYVARLNKSAAFREAGIRIRRDQLAEIDSKEHVILQALDVVMGAMQFRLNDKHLEKPAGERVRGKRTRAKEAVYKFANAQIRGIYPGFNIGVSTGVQGNAVNRWRHGYRHWLFMPAEVEIRPEYAKGK</sequence>
<dbReference type="KEGG" id="axy:AXYL_05849"/>
<gene>
    <name evidence="1" type="ordered locus">AXYL_05849</name>
</gene>
<dbReference type="eggNOG" id="ENOG502ZAQQ">
    <property type="taxonomic scope" value="Bacteria"/>
</dbReference>
<evidence type="ECO:0000313" key="2">
    <source>
        <dbReference type="Proteomes" id="UP000006876"/>
    </source>
</evidence>
<protein>
    <recommendedName>
        <fullName evidence="3">DUF3800 domain-containing protein</fullName>
    </recommendedName>
</protein>
<accession>E3HIF2</accession>